<dbReference type="OrthoDB" id="5587008at2"/>
<sequence>MIKLSRRGWNNVLIFACLLLILVFNQSADLISSGETSHTRLLPADTPVLRIDYGSHQLQRIGQGWRAQPSLGLEEQALAAIVNNWRNAEGETIPVNMEGGYVAVVWLAGEPNGRPFKLKSQGNDVLVKHQGQVIRLKNTPLSALLPEALH</sequence>
<keyword evidence="2" id="KW-1185">Reference proteome</keyword>
<dbReference type="EMBL" id="CP029347">
    <property type="protein sequence ID" value="AWL10563.1"/>
    <property type="molecule type" value="Genomic_DNA"/>
</dbReference>
<proteinExistence type="predicted"/>
<dbReference type="AlphaFoldDB" id="A0A2S2DYY8"/>
<name>A0A2S2DYY8_9ALTE</name>
<gene>
    <name evidence="1" type="ORF">HMF8227_00055</name>
</gene>
<organism evidence="1 2">
    <name type="scientific">Saliniradius amylolyticus</name>
    <dbReference type="NCBI Taxonomy" id="2183582"/>
    <lineage>
        <taxon>Bacteria</taxon>
        <taxon>Pseudomonadati</taxon>
        <taxon>Pseudomonadota</taxon>
        <taxon>Gammaproteobacteria</taxon>
        <taxon>Alteromonadales</taxon>
        <taxon>Alteromonadaceae</taxon>
        <taxon>Saliniradius</taxon>
    </lineage>
</organism>
<dbReference type="RefSeq" id="WP_109338266.1">
    <property type="nucleotide sequence ID" value="NZ_CP029347.1"/>
</dbReference>
<accession>A0A2S2DYY8</accession>
<protein>
    <submittedName>
        <fullName evidence="1">Uncharacterized protein</fullName>
    </submittedName>
</protein>
<evidence type="ECO:0000313" key="1">
    <source>
        <dbReference type="EMBL" id="AWL10563.1"/>
    </source>
</evidence>
<reference evidence="1 2" key="1">
    <citation type="submission" date="2018-05" db="EMBL/GenBank/DDBJ databases">
        <title>Salinimonas sp. HMF8227 Genome sequencing and assembly.</title>
        <authorList>
            <person name="Kang H."/>
            <person name="Kang J."/>
            <person name="Cha I."/>
            <person name="Kim H."/>
            <person name="Joh K."/>
        </authorList>
    </citation>
    <scope>NUCLEOTIDE SEQUENCE [LARGE SCALE GENOMIC DNA]</scope>
    <source>
        <strain evidence="1 2">HMF8227</strain>
    </source>
</reference>
<dbReference type="KEGG" id="salh:HMF8227_00055"/>
<evidence type="ECO:0000313" key="2">
    <source>
        <dbReference type="Proteomes" id="UP000245728"/>
    </source>
</evidence>
<dbReference type="Proteomes" id="UP000245728">
    <property type="component" value="Chromosome"/>
</dbReference>